<feature type="transmembrane region" description="Helical" evidence="1">
    <location>
        <begin position="6"/>
        <end position="22"/>
    </location>
</feature>
<gene>
    <name evidence="2" type="ORF">Z520_07912</name>
</gene>
<accession>A0A0D2JZS7</accession>
<keyword evidence="1" id="KW-0812">Transmembrane</keyword>
<protein>
    <submittedName>
        <fullName evidence="2">Uncharacterized protein</fullName>
    </submittedName>
</protein>
<dbReference type="GeneID" id="27713658"/>
<evidence type="ECO:0000256" key="1">
    <source>
        <dbReference type="SAM" id="Phobius"/>
    </source>
</evidence>
<dbReference type="VEuPathDB" id="FungiDB:Z520_07912"/>
<keyword evidence="3" id="KW-1185">Reference proteome</keyword>
<dbReference type="OrthoDB" id="4153234at2759"/>
<keyword evidence="1" id="KW-0472">Membrane</keyword>
<sequence length="219" mass="24807">MFGYRAFYYVSFLVTALMHLYFSDLISTFAMIVFDEIETPGGFGNIARPYKGLVFNDFYAFKPSHPRLDGVISSYDLNCAVSKPNALYGAANPDTLDDQGGYRATPGERPSICPYTSSESFSVHALKIKPLDMPVGSVTINLQGFRGRKAEDTLSWSVAFPAGFHDVLHIRVEKFTGRTWEGLTRLEVWADFQFENIRMEDWEFCIDDLEFELGSRART</sequence>
<evidence type="ECO:0000313" key="3">
    <source>
        <dbReference type="Proteomes" id="UP000053411"/>
    </source>
</evidence>
<reference evidence="2 3" key="1">
    <citation type="submission" date="2015-01" db="EMBL/GenBank/DDBJ databases">
        <title>The Genome Sequence of Fonsecaea multimorphosa CBS 102226.</title>
        <authorList>
            <consortium name="The Broad Institute Genomics Platform"/>
            <person name="Cuomo C."/>
            <person name="de Hoog S."/>
            <person name="Gorbushina A."/>
            <person name="Stielow B."/>
            <person name="Teixiera M."/>
            <person name="Abouelleil A."/>
            <person name="Chapman S.B."/>
            <person name="Priest M."/>
            <person name="Young S.K."/>
            <person name="Wortman J."/>
            <person name="Nusbaum C."/>
            <person name="Birren B."/>
        </authorList>
    </citation>
    <scope>NUCLEOTIDE SEQUENCE [LARGE SCALE GENOMIC DNA]</scope>
    <source>
        <strain evidence="2 3">CBS 102226</strain>
    </source>
</reference>
<keyword evidence="1" id="KW-1133">Transmembrane helix</keyword>
<proteinExistence type="predicted"/>
<dbReference type="AlphaFoldDB" id="A0A0D2JZS7"/>
<dbReference type="EMBL" id="KN848078">
    <property type="protein sequence ID" value="KIX96134.1"/>
    <property type="molecule type" value="Genomic_DNA"/>
</dbReference>
<dbReference type="Proteomes" id="UP000053411">
    <property type="component" value="Unassembled WGS sequence"/>
</dbReference>
<evidence type="ECO:0000313" key="2">
    <source>
        <dbReference type="EMBL" id="KIX96134.1"/>
    </source>
</evidence>
<organism evidence="2 3">
    <name type="scientific">Fonsecaea multimorphosa CBS 102226</name>
    <dbReference type="NCBI Taxonomy" id="1442371"/>
    <lineage>
        <taxon>Eukaryota</taxon>
        <taxon>Fungi</taxon>
        <taxon>Dikarya</taxon>
        <taxon>Ascomycota</taxon>
        <taxon>Pezizomycotina</taxon>
        <taxon>Eurotiomycetes</taxon>
        <taxon>Chaetothyriomycetidae</taxon>
        <taxon>Chaetothyriales</taxon>
        <taxon>Herpotrichiellaceae</taxon>
        <taxon>Fonsecaea</taxon>
    </lineage>
</organism>
<dbReference type="RefSeq" id="XP_016630257.1">
    <property type="nucleotide sequence ID" value="XM_016778409.1"/>
</dbReference>
<name>A0A0D2JZS7_9EURO</name>